<comment type="caution">
    <text evidence="2">The sequence shown here is derived from an EMBL/GenBank/DDBJ whole genome shotgun (WGS) entry which is preliminary data.</text>
</comment>
<dbReference type="RefSeq" id="WP_184257309.1">
    <property type="nucleotide sequence ID" value="NZ_JACHIO010000013.1"/>
</dbReference>
<dbReference type="EMBL" id="JACHIO010000013">
    <property type="protein sequence ID" value="MBB5064976.1"/>
    <property type="molecule type" value="Genomic_DNA"/>
</dbReference>
<proteinExistence type="predicted"/>
<protein>
    <recommendedName>
        <fullName evidence="4">Coenzyme PQQ synthesis D</fullName>
    </recommendedName>
</protein>
<dbReference type="Pfam" id="PF05402">
    <property type="entry name" value="PqqD"/>
    <property type="match status" value="1"/>
</dbReference>
<dbReference type="AlphaFoldDB" id="A0A7W7ZTG6"/>
<dbReference type="Gene3D" id="1.10.10.1150">
    <property type="entry name" value="Coenzyme PQQ synthesis protein D (PqqD)"/>
    <property type="match status" value="1"/>
</dbReference>
<evidence type="ECO:0000256" key="1">
    <source>
        <dbReference type="SAM" id="MobiDB-lite"/>
    </source>
</evidence>
<accession>A0A7W7ZTG6</accession>
<name>A0A7W7ZTG6_9BACT</name>
<evidence type="ECO:0008006" key="4">
    <source>
        <dbReference type="Google" id="ProtNLM"/>
    </source>
</evidence>
<feature type="region of interest" description="Disordered" evidence="1">
    <location>
        <begin position="1"/>
        <end position="26"/>
    </location>
</feature>
<reference evidence="2 3" key="1">
    <citation type="submission" date="2020-08" db="EMBL/GenBank/DDBJ databases">
        <title>Genomic Encyclopedia of Type Strains, Phase IV (KMG-V): Genome sequencing to study the core and pangenomes of soil and plant-associated prokaryotes.</title>
        <authorList>
            <person name="Whitman W."/>
        </authorList>
    </citation>
    <scope>NUCLEOTIDE SEQUENCE [LARGE SCALE GENOMIC DNA]</scope>
    <source>
        <strain evidence="2 3">X5P3</strain>
    </source>
</reference>
<sequence>MDKSLSHLRSTGNQDGAAVLDTSQGTLTTLNPTGALIWRALEHGETEDTIVAKLAAETGASADIIARDVRDFIAELRKQNIFPA</sequence>
<dbReference type="InterPro" id="IPR008792">
    <property type="entry name" value="PQQD"/>
</dbReference>
<gene>
    <name evidence="2" type="ORF">HDF15_003338</name>
</gene>
<evidence type="ECO:0000313" key="2">
    <source>
        <dbReference type="EMBL" id="MBB5064976.1"/>
    </source>
</evidence>
<dbReference type="Proteomes" id="UP000584867">
    <property type="component" value="Unassembled WGS sequence"/>
</dbReference>
<evidence type="ECO:0000313" key="3">
    <source>
        <dbReference type="Proteomes" id="UP000584867"/>
    </source>
</evidence>
<dbReference type="InterPro" id="IPR041881">
    <property type="entry name" value="PqqD_sf"/>
</dbReference>
<organism evidence="2 3">
    <name type="scientific">Granulicella mallensis</name>
    <dbReference type="NCBI Taxonomy" id="940614"/>
    <lineage>
        <taxon>Bacteria</taxon>
        <taxon>Pseudomonadati</taxon>
        <taxon>Acidobacteriota</taxon>
        <taxon>Terriglobia</taxon>
        <taxon>Terriglobales</taxon>
        <taxon>Acidobacteriaceae</taxon>
        <taxon>Granulicella</taxon>
    </lineage>
</organism>